<name>A0ABQ2UC84_9PSEU</name>
<evidence type="ECO:0008006" key="5">
    <source>
        <dbReference type="Google" id="ProtNLM"/>
    </source>
</evidence>
<dbReference type="EMBL" id="BMRE01000002">
    <property type="protein sequence ID" value="GGU20398.1"/>
    <property type="molecule type" value="Genomic_DNA"/>
</dbReference>
<feature type="transmembrane region" description="Helical" evidence="2">
    <location>
        <begin position="47"/>
        <end position="64"/>
    </location>
</feature>
<reference evidence="4" key="1">
    <citation type="journal article" date="2019" name="Int. J. Syst. Evol. Microbiol.">
        <title>The Global Catalogue of Microorganisms (GCM) 10K type strain sequencing project: providing services to taxonomists for standard genome sequencing and annotation.</title>
        <authorList>
            <consortium name="The Broad Institute Genomics Platform"/>
            <consortium name="The Broad Institute Genome Sequencing Center for Infectious Disease"/>
            <person name="Wu L."/>
            <person name="Ma J."/>
        </authorList>
    </citation>
    <scope>NUCLEOTIDE SEQUENCE [LARGE SCALE GENOMIC DNA]</scope>
    <source>
        <strain evidence="4">JCM 3296</strain>
    </source>
</reference>
<evidence type="ECO:0000313" key="3">
    <source>
        <dbReference type="EMBL" id="GGU20398.1"/>
    </source>
</evidence>
<accession>A0ABQ2UC84</accession>
<keyword evidence="4" id="KW-1185">Reference proteome</keyword>
<protein>
    <recommendedName>
        <fullName evidence="5">CU044_5270 family protein</fullName>
    </recommendedName>
</protein>
<dbReference type="Proteomes" id="UP000649573">
    <property type="component" value="Unassembled WGS sequence"/>
</dbReference>
<sequence>MEDLMKDLARVKPPTPEVDPERMERDLARITALPRPRSVRLRSLRRFTPLLVAAAVIALVVVLLPKPTQPVQPAAPASWWHVLTEQTSLMIVGDPANPYTVRFHSKTDQWLTADTQVTVVQKDGEVMPYSNDDTAKWEAAGKPATAPQVGGSRSVRIGPMKPAVQKTNVAGFQMSLHSNARFDSFESLPADPVELKNALETISGKDTYKTASLAMGLMSANVRDEQRRAAFELLKNLDGAHSLPDVDRPEGRIVGVAIPAPPTFQFSDVETQLWLKAETGLPHSKSDVITTPQHGLPRGTPIATEVYLLLDKAGIDPIVPQNVTVNGEVESPIIER</sequence>
<comment type="caution">
    <text evidence="3">The sequence shown here is derived from an EMBL/GenBank/DDBJ whole genome shotgun (WGS) entry which is preliminary data.</text>
</comment>
<evidence type="ECO:0000256" key="1">
    <source>
        <dbReference type="SAM" id="MobiDB-lite"/>
    </source>
</evidence>
<evidence type="ECO:0000256" key="2">
    <source>
        <dbReference type="SAM" id="Phobius"/>
    </source>
</evidence>
<keyword evidence="2" id="KW-1133">Transmembrane helix</keyword>
<evidence type="ECO:0000313" key="4">
    <source>
        <dbReference type="Proteomes" id="UP000649573"/>
    </source>
</evidence>
<gene>
    <name evidence="3" type="ORF">GCM10010178_10690</name>
</gene>
<dbReference type="RefSeq" id="WP_189252418.1">
    <property type="nucleotide sequence ID" value="NZ_BMRE01000002.1"/>
</dbReference>
<keyword evidence="2" id="KW-0812">Transmembrane</keyword>
<feature type="region of interest" description="Disordered" evidence="1">
    <location>
        <begin position="1"/>
        <end position="21"/>
    </location>
</feature>
<proteinExistence type="predicted"/>
<keyword evidence="2" id="KW-0472">Membrane</keyword>
<feature type="compositionally biased region" description="Basic and acidic residues" evidence="1">
    <location>
        <begin position="1"/>
        <end position="10"/>
    </location>
</feature>
<organism evidence="3 4">
    <name type="scientific">Lentzea flava</name>
    <dbReference type="NCBI Taxonomy" id="103732"/>
    <lineage>
        <taxon>Bacteria</taxon>
        <taxon>Bacillati</taxon>
        <taxon>Actinomycetota</taxon>
        <taxon>Actinomycetes</taxon>
        <taxon>Pseudonocardiales</taxon>
        <taxon>Pseudonocardiaceae</taxon>
        <taxon>Lentzea</taxon>
    </lineage>
</organism>